<gene>
    <name evidence="2" type="ORF">ACFOD3_10515</name>
</gene>
<evidence type="ECO:0000313" key="3">
    <source>
        <dbReference type="Proteomes" id="UP001595420"/>
    </source>
</evidence>
<sequence>MTHRPRLAIISTYDELCGIAGYTRALEQQLRPRMDLQVFDLDQYLLRNTHPNVQRLADAHIQEIALRLKEFDSVNLQLEHGTLGRTMPQIVRRFRILARAAPALSVTFHTILDESAMPPQQIWQQLTRLKLGAATNGALDSIRSRLLAHGIYSELRRQQRRKPVHVITHTRRDMRLLRDVHRLADVHHHPLAFVPPEAAAAIRATATREAFPMMKRLPPEAKLIGTFGFLSPYKGFETAVEALRYLPEDHHLLVFGGIHPQAIARNQPRDGYITKLLAQGRIGQSVIDTLRDGSASTSLALDGSAAQLLARHPQDLHDRLHFMGVLDDAQFMTAMALCDTVVLPYLEVGQSSSGPIAMAVEMGCRVIASRTRAFLQFSRYHPGRVEFFDIGNFAELARRIEAGPPPPAEPRGPRHDTNSNAALYLRVSLPPGMLPPDAPGQEAEQEAPQPLSSAAQPAELLG</sequence>
<dbReference type="EMBL" id="JBHRSB010000002">
    <property type="protein sequence ID" value="MFC3000328.1"/>
    <property type="molecule type" value="Genomic_DNA"/>
</dbReference>
<dbReference type="SUPFAM" id="SSF53756">
    <property type="entry name" value="UDP-Glycosyltransferase/glycogen phosphorylase"/>
    <property type="match status" value="1"/>
</dbReference>
<accession>A0ABV7BUU6</accession>
<protein>
    <recommendedName>
        <fullName evidence="4">Glycosyltransferase</fullName>
    </recommendedName>
</protein>
<reference evidence="3" key="1">
    <citation type="journal article" date="2019" name="Int. J. Syst. Evol. Microbiol.">
        <title>The Global Catalogue of Microorganisms (GCM) 10K type strain sequencing project: providing services to taxonomists for standard genome sequencing and annotation.</title>
        <authorList>
            <consortium name="The Broad Institute Genomics Platform"/>
            <consortium name="The Broad Institute Genome Sequencing Center for Infectious Disease"/>
            <person name="Wu L."/>
            <person name="Ma J."/>
        </authorList>
    </citation>
    <scope>NUCLEOTIDE SEQUENCE [LARGE SCALE GENOMIC DNA]</scope>
    <source>
        <strain evidence="3">CGMCC 1.16855</strain>
    </source>
</reference>
<keyword evidence="3" id="KW-1185">Reference proteome</keyword>
<evidence type="ECO:0000256" key="1">
    <source>
        <dbReference type="SAM" id="MobiDB-lite"/>
    </source>
</evidence>
<dbReference type="Proteomes" id="UP001595420">
    <property type="component" value="Unassembled WGS sequence"/>
</dbReference>
<name>A0ABV7BUU6_9PROT</name>
<feature type="compositionally biased region" description="Low complexity" evidence="1">
    <location>
        <begin position="446"/>
        <end position="462"/>
    </location>
</feature>
<evidence type="ECO:0000313" key="2">
    <source>
        <dbReference type="EMBL" id="MFC3000328.1"/>
    </source>
</evidence>
<feature type="region of interest" description="Disordered" evidence="1">
    <location>
        <begin position="400"/>
        <end position="462"/>
    </location>
</feature>
<organism evidence="2 3">
    <name type="scientific">Falsiroseomonas tokyonensis</name>
    <dbReference type="NCBI Taxonomy" id="430521"/>
    <lineage>
        <taxon>Bacteria</taxon>
        <taxon>Pseudomonadati</taxon>
        <taxon>Pseudomonadota</taxon>
        <taxon>Alphaproteobacteria</taxon>
        <taxon>Acetobacterales</taxon>
        <taxon>Roseomonadaceae</taxon>
        <taxon>Falsiroseomonas</taxon>
    </lineage>
</organism>
<evidence type="ECO:0008006" key="4">
    <source>
        <dbReference type="Google" id="ProtNLM"/>
    </source>
</evidence>
<proteinExistence type="predicted"/>
<comment type="caution">
    <text evidence="2">The sequence shown here is derived from an EMBL/GenBank/DDBJ whole genome shotgun (WGS) entry which is preliminary data.</text>
</comment>
<dbReference type="Gene3D" id="3.40.50.2000">
    <property type="entry name" value="Glycogen Phosphorylase B"/>
    <property type="match status" value="1"/>
</dbReference>